<dbReference type="SMART" id="SM00091">
    <property type="entry name" value="PAS"/>
    <property type="match status" value="1"/>
</dbReference>
<dbReference type="PROSITE" id="PS50112">
    <property type="entry name" value="PAS"/>
    <property type="match status" value="1"/>
</dbReference>
<organism evidence="4 5">
    <name type="scientific">Pseudoalteromonas shioyasakiensis</name>
    <dbReference type="NCBI Taxonomy" id="1190813"/>
    <lineage>
        <taxon>Bacteria</taxon>
        <taxon>Pseudomonadati</taxon>
        <taxon>Pseudomonadota</taxon>
        <taxon>Gammaproteobacteria</taxon>
        <taxon>Alteromonadales</taxon>
        <taxon>Pseudoalteromonadaceae</taxon>
        <taxon>Pseudoalteromonas</taxon>
    </lineage>
</organism>
<accession>A0ABT6U3I1</accession>
<dbReference type="InterPro" id="IPR001633">
    <property type="entry name" value="EAL_dom"/>
</dbReference>
<dbReference type="Gene3D" id="3.20.20.450">
    <property type="entry name" value="EAL domain"/>
    <property type="match status" value="1"/>
</dbReference>
<dbReference type="PROSITE" id="PS50887">
    <property type="entry name" value="GGDEF"/>
    <property type="match status" value="1"/>
</dbReference>
<feature type="domain" description="PAS" evidence="1">
    <location>
        <begin position="44"/>
        <end position="91"/>
    </location>
</feature>
<dbReference type="PANTHER" id="PTHR44757:SF2">
    <property type="entry name" value="BIOFILM ARCHITECTURE MAINTENANCE PROTEIN MBAA"/>
    <property type="match status" value="1"/>
</dbReference>
<dbReference type="SMART" id="SM00052">
    <property type="entry name" value="EAL"/>
    <property type="match status" value="1"/>
</dbReference>
<dbReference type="SUPFAM" id="SSF55785">
    <property type="entry name" value="PYP-like sensor domain (PAS domain)"/>
    <property type="match status" value="1"/>
</dbReference>
<dbReference type="InterPro" id="IPR000160">
    <property type="entry name" value="GGDEF_dom"/>
</dbReference>
<dbReference type="SUPFAM" id="SSF55073">
    <property type="entry name" value="Nucleotide cyclase"/>
    <property type="match status" value="1"/>
</dbReference>
<feature type="domain" description="GGDEF" evidence="3">
    <location>
        <begin position="175"/>
        <end position="307"/>
    </location>
</feature>
<dbReference type="InterPro" id="IPR000014">
    <property type="entry name" value="PAS"/>
</dbReference>
<gene>
    <name evidence="4" type="ORF">MKZ47_16885</name>
</gene>
<evidence type="ECO:0000259" key="1">
    <source>
        <dbReference type="PROSITE" id="PS50112"/>
    </source>
</evidence>
<evidence type="ECO:0000313" key="5">
    <source>
        <dbReference type="Proteomes" id="UP001156974"/>
    </source>
</evidence>
<dbReference type="NCBIfam" id="TIGR00254">
    <property type="entry name" value="GGDEF"/>
    <property type="match status" value="1"/>
</dbReference>
<name>A0ABT6U3I1_9GAMM</name>
<dbReference type="CDD" id="cd01949">
    <property type="entry name" value="GGDEF"/>
    <property type="match status" value="1"/>
</dbReference>
<dbReference type="PANTHER" id="PTHR44757">
    <property type="entry name" value="DIGUANYLATE CYCLASE DGCP"/>
    <property type="match status" value="1"/>
</dbReference>
<dbReference type="RefSeq" id="WP_062565904.1">
    <property type="nucleotide sequence ID" value="NZ_JAKUMG010000012.1"/>
</dbReference>
<dbReference type="InterPro" id="IPR029787">
    <property type="entry name" value="Nucleotide_cyclase"/>
</dbReference>
<reference evidence="4 5" key="1">
    <citation type="submission" date="2022-02" db="EMBL/GenBank/DDBJ databases">
        <title>Genome analysis of Beneficial Microorganisms for Coral consortium from Pocillopora damicornis.</title>
        <authorList>
            <person name="Rosado P.M."/>
            <person name="Cardoso P.M."/>
            <person name="Rosado J.G."/>
            <person name="Schultz J."/>
            <person name="Rocha U."/>
            <person name="Costa T.K."/>
            <person name="Peixoto R.S."/>
        </authorList>
    </citation>
    <scope>NUCLEOTIDE SEQUENCE [LARGE SCALE GENOMIC DNA]</scope>
    <source>
        <strain evidence="4 5">BMC5</strain>
    </source>
</reference>
<dbReference type="SMART" id="SM00267">
    <property type="entry name" value="GGDEF"/>
    <property type="match status" value="1"/>
</dbReference>
<dbReference type="Gene3D" id="3.30.450.20">
    <property type="entry name" value="PAS domain"/>
    <property type="match status" value="1"/>
</dbReference>
<dbReference type="InterPro" id="IPR052155">
    <property type="entry name" value="Biofilm_reg_signaling"/>
</dbReference>
<dbReference type="PROSITE" id="PS50883">
    <property type="entry name" value="EAL"/>
    <property type="match status" value="1"/>
</dbReference>
<feature type="domain" description="EAL" evidence="2">
    <location>
        <begin position="316"/>
        <end position="571"/>
    </location>
</feature>
<comment type="caution">
    <text evidence="4">The sequence shown here is derived from an EMBL/GenBank/DDBJ whole genome shotgun (WGS) entry which is preliminary data.</text>
</comment>
<sequence length="572" mass="65004">MKKNNFETNSTFSPTTNLPDVRFLELIESLSKVAVQGYNRHREVIYWNKASTFLYGYTQTEALGKKLEDLIIPPSMKKDVIAAHKNWLEHNIPIPSSELTLQDIKGQPVPVFSSHVLLKTRGDEFEMFCLDIDISEQVSVRKALEKMVSYDPITNCLNRHSIELVINELITSNIKGFSLLFIDIDRFKDVNDVFGYEAGDELLLKVSERLSTPLEKTDYIARFSADEFIVILSSKPSSNHEKLTQLLVDSFNSPLKLHDQLIFISISVGICRFPNDGNSVRTLLQCAETAMYDAKENGRSQFRIYNKAMSDSSHFQIEISQRLRESLIHEEFHLVYQPIYCAQSEKIVACEALLRWDSNANKNNTTPDTFIPIAEKVGLMIPIGNLIFHMALKELKKWRSNGINDVRMLINISGKQLLQKEFFSQLSELLEIYELIPSDIGLELTEHALIEADDELLKNLSLLQVQGVDIAIDDFGTGYSSLSYLNKLPVNTLKIDKSFVDYAPYRNNDSAIFEAIVGVAHKLDLLVIAEGVETTQHVEYCKSKNVDMLQGYSYSKPLSSQDLESFLLPFKS</sequence>
<evidence type="ECO:0000259" key="3">
    <source>
        <dbReference type="PROSITE" id="PS50887"/>
    </source>
</evidence>
<proteinExistence type="predicted"/>
<dbReference type="InterPro" id="IPR035965">
    <property type="entry name" value="PAS-like_dom_sf"/>
</dbReference>
<evidence type="ECO:0000313" key="4">
    <source>
        <dbReference type="EMBL" id="MDI4670749.1"/>
    </source>
</evidence>
<dbReference type="GeneID" id="29846572"/>
<protein>
    <submittedName>
        <fullName evidence="4">EAL domain-containing protein</fullName>
    </submittedName>
</protein>
<dbReference type="CDD" id="cd01948">
    <property type="entry name" value="EAL"/>
    <property type="match status" value="1"/>
</dbReference>
<dbReference type="InterPro" id="IPR035919">
    <property type="entry name" value="EAL_sf"/>
</dbReference>
<dbReference type="Proteomes" id="UP001156974">
    <property type="component" value="Unassembled WGS sequence"/>
</dbReference>
<dbReference type="SUPFAM" id="SSF141868">
    <property type="entry name" value="EAL domain-like"/>
    <property type="match status" value="1"/>
</dbReference>
<dbReference type="Gene3D" id="3.30.70.270">
    <property type="match status" value="1"/>
</dbReference>
<dbReference type="Pfam" id="PF00990">
    <property type="entry name" value="GGDEF"/>
    <property type="match status" value="1"/>
</dbReference>
<keyword evidence="5" id="KW-1185">Reference proteome</keyword>
<dbReference type="InterPro" id="IPR043128">
    <property type="entry name" value="Rev_trsase/Diguanyl_cyclase"/>
</dbReference>
<dbReference type="CDD" id="cd00130">
    <property type="entry name" value="PAS"/>
    <property type="match status" value="1"/>
</dbReference>
<dbReference type="NCBIfam" id="TIGR00229">
    <property type="entry name" value="sensory_box"/>
    <property type="match status" value="1"/>
</dbReference>
<evidence type="ECO:0000259" key="2">
    <source>
        <dbReference type="PROSITE" id="PS50883"/>
    </source>
</evidence>
<dbReference type="EMBL" id="JAKUMG010000012">
    <property type="protein sequence ID" value="MDI4670749.1"/>
    <property type="molecule type" value="Genomic_DNA"/>
</dbReference>
<dbReference type="Pfam" id="PF00563">
    <property type="entry name" value="EAL"/>
    <property type="match status" value="1"/>
</dbReference>